<keyword evidence="8" id="KW-0406">Ion transport</keyword>
<name>A0A268A974_9BACI</name>
<feature type="transmembrane region" description="Helical" evidence="12">
    <location>
        <begin position="279"/>
        <end position="299"/>
    </location>
</feature>
<dbReference type="GO" id="GO:0015087">
    <property type="term" value="F:cobalt ion transmembrane transporter activity"/>
    <property type="evidence" value="ECO:0007669"/>
    <property type="project" value="TreeGrafter"/>
</dbReference>
<dbReference type="FunFam" id="1.20.58.340:FF:000004">
    <property type="entry name" value="Magnesium transport protein CorA"/>
    <property type="match status" value="1"/>
</dbReference>
<dbReference type="Pfam" id="PF01544">
    <property type="entry name" value="CorA"/>
    <property type="match status" value="1"/>
</dbReference>
<comment type="subcellular location">
    <subcellularLocation>
        <location evidence="1">Cell membrane</location>
        <topology evidence="1">Multi-pass membrane protein</topology>
    </subcellularLocation>
</comment>
<protein>
    <recommendedName>
        <fullName evidence="15">Mg2+ and Co2+ transporter CorA</fullName>
    </recommendedName>
</protein>
<evidence type="ECO:0000256" key="4">
    <source>
        <dbReference type="ARBA" id="ARBA00022475"/>
    </source>
</evidence>
<evidence type="ECO:0008006" key="15">
    <source>
        <dbReference type="Google" id="ProtNLM"/>
    </source>
</evidence>
<dbReference type="EMBL" id="NPBV01000021">
    <property type="protein sequence ID" value="PAD20676.1"/>
    <property type="molecule type" value="Genomic_DNA"/>
</dbReference>
<evidence type="ECO:0000256" key="3">
    <source>
        <dbReference type="ARBA" id="ARBA00022448"/>
    </source>
</evidence>
<evidence type="ECO:0000256" key="6">
    <source>
        <dbReference type="ARBA" id="ARBA00022842"/>
    </source>
</evidence>
<keyword evidence="3" id="KW-0813">Transport</keyword>
<comment type="function">
    <text evidence="11">Mediates influx of magnesium ions. Alternates between open and closed states. Activated by low cytoplasmic Mg(2+) levels. Inactive when cytoplasmic Mg(2+) levels are high.</text>
</comment>
<dbReference type="Proteomes" id="UP000216013">
    <property type="component" value="Unassembled WGS sequence"/>
</dbReference>
<proteinExistence type="inferred from homology"/>
<dbReference type="GO" id="GO:0015095">
    <property type="term" value="F:magnesium ion transmembrane transporter activity"/>
    <property type="evidence" value="ECO:0007669"/>
    <property type="project" value="TreeGrafter"/>
</dbReference>
<comment type="catalytic activity">
    <reaction evidence="10">
        <text>Mg(2+)(in) = Mg(2+)(out)</text>
        <dbReference type="Rhea" id="RHEA:29827"/>
        <dbReference type="ChEBI" id="CHEBI:18420"/>
    </reaction>
</comment>
<dbReference type="PANTHER" id="PTHR46494">
    <property type="entry name" value="CORA FAMILY METAL ION TRANSPORTER (EUROFUNG)"/>
    <property type="match status" value="1"/>
</dbReference>
<keyword evidence="9 12" id="KW-0472">Membrane</keyword>
<dbReference type="GO" id="GO:0050897">
    <property type="term" value="F:cobalt ion binding"/>
    <property type="evidence" value="ECO:0007669"/>
    <property type="project" value="TreeGrafter"/>
</dbReference>
<dbReference type="GO" id="GO:0000287">
    <property type="term" value="F:magnesium ion binding"/>
    <property type="evidence" value="ECO:0007669"/>
    <property type="project" value="TreeGrafter"/>
</dbReference>
<dbReference type="CDD" id="cd12821">
    <property type="entry name" value="EcCorA_ZntB-like"/>
    <property type="match status" value="1"/>
</dbReference>
<dbReference type="AlphaFoldDB" id="A0A268A974"/>
<comment type="similarity">
    <text evidence="2">Belongs to the CorA metal ion transporter (MIT) (TC 1.A.35) family.</text>
</comment>
<keyword evidence="5 12" id="KW-0812">Transmembrane</keyword>
<reference evidence="13 14" key="1">
    <citation type="submission" date="2017-07" db="EMBL/GenBank/DDBJ databases">
        <title>Isolation and whole genome analysis of endospore-forming bacteria from heroin.</title>
        <authorList>
            <person name="Kalinowski J."/>
            <person name="Ahrens B."/>
            <person name="Al-Dilaimi A."/>
            <person name="Winkler A."/>
            <person name="Wibberg D."/>
            <person name="Schleenbecker U."/>
            <person name="Ruckert C."/>
            <person name="Wolfel R."/>
            <person name="Grass G."/>
        </authorList>
    </citation>
    <scope>NUCLEOTIDE SEQUENCE [LARGE SCALE GENOMIC DNA]</scope>
    <source>
        <strain evidence="13 14">7528</strain>
    </source>
</reference>
<evidence type="ECO:0000256" key="1">
    <source>
        <dbReference type="ARBA" id="ARBA00004651"/>
    </source>
</evidence>
<evidence type="ECO:0000256" key="11">
    <source>
        <dbReference type="ARBA" id="ARBA00045497"/>
    </source>
</evidence>
<evidence type="ECO:0000256" key="7">
    <source>
        <dbReference type="ARBA" id="ARBA00022989"/>
    </source>
</evidence>
<evidence type="ECO:0000256" key="10">
    <source>
        <dbReference type="ARBA" id="ARBA00034269"/>
    </source>
</evidence>
<evidence type="ECO:0000256" key="2">
    <source>
        <dbReference type="ARBA" id="ARBA00009765"/>
    </source>
</evidence>
<comment type="caution">
    <text evidence="13">The sequence shown here is derived from an EMBL/GenBank/DDBJ whole genome shotgun (WGS) entry which is preliminary data.</text>
</comment>
<dbReference type="InterPro" id="IPR045863">
    <property type="entry name" value="CorA_TM1_TM2"/>
</dbReference>
<gene>
    <name evidence="13" type="ORF">CHH64_12255</name>
</gene>
<dbReference type="SUPFAM" id="SSF144083">
    <property type="entry name" value="Magnesium transport protein CorA, transmembrane region"/>
    <property type="match status" value="1"/>
</dbReference>
<keyword evidence="6" id="KW-0460">Magnesium</keyword>
<evidence type="ECO:0000256" key="12">
    <source>
        <dbReference type="SAM" id="Phobius"/>
    </source>
</evidence>
<feature type="transmembrane region" description="Helical" evidence="12">
    <location>
        <begin position="248"/>
        <end position="267"/>
    </location>
</feature>
<evidence type="ECO:0000256" key="5">
    <source>
        <dbReference type="ARBA" id="ARBA00022692"/>
    </source>
</evidence>
<dbReference type="InterPro" id="IPR002523">
    <property type="entry name" value="MgTranspt_CorA/ZnTranspt_ZntB"/>
</dbReference>
<evidence type="ECO:0000256" key="9">
    <source>
        <dbReference type="ARBA" id="ARBA00023136"/>
    </source>
</evidence>
<dbReference type="SUPFAM" id="SSF143865">
    <property type="entry name" value="CorA soluble domain-like"/>
    <property type="match status" value="1"/>
</dbReference>
<dbReference type="PANTHER" id="PTHR46494:SF2">
    <property type="entry name" value="MAGNESIUM TRANSPORT PROTEIN CORA"/>
    <property type="match status" value="1"/>
</dbReference>
<evidence type="ECO:0000313" key="13">
    <source>
        <dbReference type="EMBL" id="PAD20676.1"/>
    </source>
</evidence>
<evidence type="ECO:0000256" key="8">
    <source>
        <dbReference type="ARBA" id="ARBA00023065"/>
    </source>
</evidence>
<keyword evidence="4" id="KW-1003">Cell membrane</keyword>
<sequence length="319" mass="37458">MEGRIMEKHAFSDAVWEWVQLDWNKDMERENELKPYTQNIQWLEHVQASDTNSLQMETTDENSLALWGSIIYVQEADKEEENHLFHFFVKENTLLTTALDFSLLSTTTKDEILAKMHNADNAVEGFMILLGEIISAFLHKMDQYEVRLNDLLWQVKKNNDTKLLNKIAENRHEILVWKNFLIPFVEVKTGVVEAFGEKYTDNIHYKRTNYRFDRCQNLVRAYEEEIRGLIDFEDVVSSFRGNEIMKTLTVITVLFTPVMALGALWGMNFDNMPELKWKFGYAGALILILISTLLVYWFLKAKGWTGDMLKSKRKQKYVD</sequence>
<dbReference type="Gene3D" id="1.20.58.340">
    <property type="entry name" value="Magnesium transport protein CorA, transmembrane region"/>
    <property type="match status" value="2"/>
</dbReference>
<dbReference type="GO" id="GO:0005886">
    <property type="term" value="C:plasma membrane"/>
    <property type="evidence" value="ECO:0007669"/>
    <property type="project" value="UniProtKB-SubCell"/>
</dbReference>
<organism evidence="13 14">
    <name type="scientific">Terribacillus saccharophilus</name>
    <dbReference type="NCBI Taxonomy" id="361277"/>
    <lineage>
        <taxon>Bacteria</taxon>
        <taxon>Bacillati</taxon>
        <taxon>Bacillota</taxon>
        <taxon>Bacilli</taxon>
        <taxon>Bacillales</taxon>
        <taxon>Bacillaceae</taxon>
        <taxon>Terribacillus</taxon>
    </lineage>
</organism>
<dbReference type="InterPro" id="IPR045861">
    <property type="entry name" value="CorA_cytoplasmic_dom"/>
</dbReference>
<accession>A0A268A974</accession>
<keyword evidence="7 12" id="KW-1133">Transmembrane helix</keyword>
<evidence type="ECO:0000313" key="14">
    <source>
        <dbReference type="Proteomes" id="UP000216013"/>
    </source>
</evidence>